<dbReference type="Proteomes" id="UP000658225">
    <property type="component" value="Unassembled WGS sequence"/>
</dbReference>
<evidence type="ECO:0000313" key="2">
    <source>
        <dbReference type="EMBL" id="MBE1554379.1"/>
    </source>
</evidence>
<reference evidence="2" key="1">
    <citation type="submission" date="2020-10" db="EMBL/GenBank/DDBJ databases">
        <title>Genomic Encyclopedia of Type Strains, Phase IV (KMG-IV): sequencing the most valuable type-strain genomes for metagenomic binning, comparative biology and taxonomic classification.</title>
        <authorList>
            <person name="Goeker M."/>
        </authorList>
    </citation>
    <scope>NUCLEOTIDE SEQUENCE</scope>
    <source>
        <strain evidence="2">DSM 13886</strain>
    </source>
</reference>
<dbReference type="EMBL" id="JADBEL010000006">
    <property type="protein sequence ID" value="MBE1554379.1"/>
    <property type="molecule type" value="Genomic_DNA"/>
</dbReference>
<name>A0A927MMU9_9BACL</name>
<keyword evidence="3" id="KW-1185">Reference proteome</keyword>
<dbReference type="AlphaFoldDB" id="A0A927MMU9"/>
<dbReference type="Pfam" id="PF05598">
    <property type="entry name" value="DUF772"/>
    <property type="match status" value="1"/>
</dbReference>
<organism evidence="2 3">
    <name type="scientific">Sporosarcina limicola</name>
    <dbReference type="NCBI Taxonomy" id="34101"/>
    <lineage>
        <taxon>Bacteria</taxon>
        <taxon>Bacillati</taxon>
        <taxon>Bacillota</taxon>
        <taxon>Bacilli</taxon>
        <taxon>Bacillales</taxon>
        <taxon>Caryophanaceae</taxon>
        <taxon>Sporosarcina</taxon>
    </lineage>
</organism>
<dbReference type="RefSeq" id="WP_192598174.1">
    <property type="nucleotide sequence ID" value="NZ_JADBEL010000006.1"/>
</dbReference>
<evidence type="ECO:0000313" key="3">
    <source>
        <dbReference type="Proteomes" id="UP000658225"/>
    </source>
</evidence>
<comment type="caution">
    <text evidence="2">The sequence shown here is derived from an EMBL/GenBank/DDBJ whole genome shotgun (WGS) entry which is preliminary data.</text>
</comment>
<evidence type="ECO:0000259" key="1">
    <source>
        <dbReference type="Pfam" id="PF05598"/>
    </source>
</evidence>
<sequence>MFRPGRKEQQFSLDDRFLTFPKYIVEALQKSFAEDFFTNIFLKINEDHFSVLYSETFSRPNKPVNILVSLLILKELHNLTDEELLSSFFFDYRYQYALGIEDFEKEKICINTLTNFRQRLVEYEVTTGIDLLKAEVDALSA</sequence>
<proteinExistence type="predicted"/>
<accession>A0A927MMU9</accession>
<dbReference type="InterPro" id="IPR008490">
    <property type="entry name" value="Transposase_InsH_N"/>
</dbReference>
<protein>
    <recommendedName>
        <fullName evidence="1">Transposase InsH N-terminal domain-containing protein</fullName>
    </recommendedName>
</protein>
<feature type="domain" description="Transposase InsH N-terminal" evidence="1">
    <location>
        <begin position="43"/>
        <end position="119"/>
    </location>
</feature>
<feature type="non-terminal residue" evidence="2">
    <location>
        <position position="141"/>
    </location>
</feature>
<gene>
    <name evidence="2" type="ORF">H4683_001455</name>
</gene>